<dbReference type="AlphaFoldDB" id="A0AAE0MNI5"/>
<dbReference type="EMBL" id="JAUEPP010000007">
    <property type="protein sequence ID" value="KAK3339212.1"/>
    <property type="molecule type" value="Genomic_DNA"/>
</dbReference>
<protein>
    <submittedName>
        <fullName evidence="3">NAD(P)-binding protein</fullName>
    </submittedName>
</protein>
<evidence type="ECO:0000256" key="2">
    <source>
        <dbReference type="ARBA" id="ARBA00023002"/>
    </source>
</evidence>
<dbReference type="SUPFAM" id="SSF51735">
    <property type="entry name" value="NAD(P)-binding Rossmann-fold domains"/>
    <property type="match status" value="1"/>
</dbReference>
<keyword evidence="4" id="KW-1185">Reference proteome</keyword>
<dbReference type="InterPro" id="IPR002347">
    <property type="entry name" value="SDR_fam"/>
</dbReference>
<dbReference type="Proteomes" id="UP001278500">
    <property type="component" value="Unassembled WGS sequence"/>
</dbReference>
<dbReference type="InterPro" id="IPR036291">
    <property type="entry name" value="NAD(P)-bd_dom_sf"/>
</dbReference>
<evidence type="ECO:0000313" key="3">
    <source>
        <dbReference type="EMBL" id="KAK3339212.1"/>
    </source>
</evidence>
<dbReference type="RefSeq" id="XP_062678572.1">
    <property type="nucleotide sequence ID" value="XM_062827325.1"/>
</dbReference>
<sequence>MFSCRMVRAGFTTIDRDNFDNNSPIYFPVTHHQDQQSSIMSGINFDLNTEGLDVVRHLQDQVSGRTFLITGPSEGGLGAETAISLAHANPALLIFVGRTLSKIQPTIDAVHAVNPSIAVKFVAADLTSANSVREAAREILNDASITHIDVLINNAAVMACPYELTVDGFELQFATAHLGHFVLTNHILPKLRASAGAGKTRIINLSSLGNTLGGIRWDDPSYTKRPEEYRAWEAYGQAKTANVLFTLALNKRLLASKTGIRSYALHPGGIYTPLLRYMNDELMEELKQRLGMTQEFPFKTLQAGCATTLRAALDPELEKQEDGVFLSDCQFTKDPVIVAPWALDEEDAERLWRLSEELVGEKFEL</sequence>
<proteinExistence type="inferred from homology"/>
<dbReference type="Pfam" id="PF00106">
    <property type="entry name" value="adh_short"/>
    <property type="match status" value="1"/>
</dbReference>
<evidence type="ECO:0000256" key="1">
    <source>
        <dbReference type="ARBA" id="ARBA00006484"/>
    </source>
</evidence>
<reference evidence="3" key="1">
    <citation type="journal article" date="2023" name="Mol. Phylogenet. Evol.">
        <title>Genome-scale phylogeny and comparative genomics of the fungal order Sordariales.</title>
        <authorList>
            <person name="Hensen N."/>
            <person name="Bonometti L."/>
            <person name="Westerberg I."/>
            <person name="Brannstrom I.O."/>
            <person name="Guillou S."/>
            <person name="Cros-Aarteil S."/>
            <person name="Calhoun S."/>
            <person name="Haridas S."/>
            <person name="Kuo A."/>
            <person name="Mondo S."/>
            <person name="Pangilinan J."/>
            <person name="Riley R."/>
            <person name="LaButti K."/>
            <person name="Andreopoulos B."/>
            <person name="Lipzen A."/>
            <person name="Chen C."/>
            <person name="Yan M."/>
            <person name="Daum C."/>
            <person name="Ng V."/>
            <person name="Clum A."/>
            <person name="Steindorff A."/>
            <person name="Ohm R.A."/>
            <person name="Martin F."/>
            <person name="Silar P."/>
            <person name="Natvig D.O."/>
            <person name="Lalanne C."/>
            <person name="Gautier V."/>
            <person name="Ament-Velasquez S.L."/>
            <person name="Kruys A."/>
            <person name="Hutchinson M.I."/>
            <person name="Powell A.J."/>
            <person name="Barry K."/>
            <person name="Miller A.N."/>
            <person name="Grigoriev I.V."/>
            <person name="Debuchy R."/>
            <person name="Gladieux P."/>
            <person name="Hiltunen Thoren M."/>
            <person name="Johannesson H."/>
        </authorList>
    </citation>
    <scope>NUCLEOTIDE SEQUENCE</scope>
    <source>
        <strain evidence="3">CBS 560.94</strain>
    </source>
</reference>
<dbReference type="Gene3D" id="3.40.50.720">
    <property type="entry name" value="NAD(P)-binding Rossmann-like Domain"/>
    <property type="match status" value="1"/>
</dbReference>
<comment type="caution">
    <text evidence="3">The sequence shown here is derived from an EMBL/GenBank/DDBJ whole genome shotgun (WGS) entry which is preliminary data.</text>
</comment>
<dbReference type="GO" id="GO:0016491">
    <property type="term" value="F:oxidoreductase activity"/>
    <property type="evidence" value="ECO:0007669"/>
    <property type="project" value="UniProtKB-KW"/>
</dbReference>
<keyword evidence="2" id="KW-0560">Oxidoreductase</keyword>
<dbReference type="PANTHER" id="PTHR24320:SF283">
    <property type="entry name" value="RETINOL DEHYDROGENASE 11"/>
    <property type="match status" value="1"/>
</dbReference>
<name>A0AAE0MNI5_9PEZI</name>
<accession>A0AAE0MNI5</accession>
<gene>
    <name evidence="3" type="ORF">B0H65DRAFT_475742</name>
</gene>
<reference evidence="3" key="2">
    <citation type="submission" date="2023-06" db="EMBL/GenBank/DDBJ databases">
        <authorList>
            <consortium name="Lawrence Berkeley National Laboratory"/>
            <person name="Haridas S."/>
            <person name="Hensen N."/>
            <person name="Bonometti L."/>
            <person name="Westerberg I."/>
            <person name="Brannstrom I.O."/>
            <person name="Guillou S."/>
            <person name="Cros-Aarteil S."/>
            <person name="Calhoun S."/>
            <person name="Kuo A."/>
            <person name="Mondo S."/>
            <person name="Pangilinan J."/>
            <person name="Riley R."/>
            <person name="Labutti K."/>
            <person name="Andreopoulos B."/>
            <person name="Lipzen A."/>
            <person name="Chen C."/>
            <person name="Yanf M."/>
            <person name="Daum C."/>
            <person name="Ng V."/>
            <person name="Clum A."/>
            <person name="Steindorff A."/>
            <person name="Ohm R."/>
            <person name="Martin F."/>
            <person name="Silar P."/>
            <person name="Natvig D."/>
            <person name="Lalanne C."/>
            <person name="Gautier V."/>
            <person name="Ament-Velasquez S.L."/>
            <person name="Kruys A."/>
            <person name="Hutchinson M.I."/>
            <person name="Powell A.J."/>
            <person name="Barry K."/>
            <person name="Miller A.N."/>
            <person name="Grigoriev I.V."/>
            <person name="Debuchy R."/>
            <person name="Gladieux P."/>
            <person name="Thoren M.H."/>
            <person name="Johannesson H."/>
        </authorList>
    </citation>
    <scope>NUCLEOTIDE SEQUENCE</scope>
    <source>
        <strain evidence="3">CBS 560.94</strain>
    </source>
</reference>
<evidence type="ECO:0000313" key="4">
    <source>
        <dbReference type="Proteomes" id="UP001278500"/>
    </source>
</evidence>
<dbReference type="GeneID" id="87864479"/>
<comment type="similarity">
    <text evidence="1">Belongs to the short-chain dehydrogenases/reductases (SDR) family.</text>
</comment>
<dbReference type="PRINTS" id="PR00081">
    <property type="entry name" value="GDHRDH"/>
</dbReference>
<organism evidence="3 4">
    <name type="scientific">Neurospora tetraspora</name>
    <dbReference type="NCBI Taxonomy" id="94610"/>
    <lineage>
        <taxon>Eukaryota</taxon>
        <taxon>Fungi</taxon>
        <taxon>Dikarya</taxon>
        <taxon>Ascomycota</taxon>
        <taxon>Pezizomycotina</taxon>
        <taxon>Sordariomycetes</taxon>
        <taxon>Sordariomycetidae</taxon>
        <taxon>Sordariales</taxon>
        <taxon>Sordariaceae</taxon>
        <taxon>Neurospora</taxon>
    </lineage>
</organism>
<dbReference type="PANTHER" id="PTHR24320">
    <property type="entry name" value="RETINOL DEHYDROGENASE"/>
    <property type="match status" value="1"/>
</dbReference>